<evidence type="ECO:0000256" key="22">
    <source>
        <dbReference type="SAM" id="MobiDB-lite"/>
    </source>
</evidence>
<evidence type="ECO:0000259" key="23">
    <source>
        <dbReference type="Pfam" id="PF04696"/>
    </source>
</evidence>
<dbReference type="InterPro" id="IPR006787">
    <property type="entry name" value="Pinin_SDK_N"/>
</dbReference>
<evidence type="ECO:0000256" key="18">
    <source>
        <dbReference type="ARBA" id="ARBA00023187"/>
    </source>
</evidence>
<keyword evidence="13" id="KW-0805">Transcription regulation</keyword>
<feature type="compositionally biased region" description="Basic and acidic residues" evidence="22">
    <location>
        <begin position="79"/>
        <end position="89"/>
    </location>
</feature>
<evidence type="ECO:0000256" key="17">
    <source>
        <dbReference type="ARBA" id="ARBA00023163"/>
    </source>
</evidence>
<comment type="subcellular location">
    <subcellularLocation>
        <location evidence="2">Cell junction</location>
        <location evidence="2">Desmosome</location>
    </subcellularLocation>
    <subcellularLocation>
        <location evidence="1">Nucleus speckle</location>
    </subcellularLocation>
</comment>
<evidence type="ECO:0000256" key="16">
    <source>
        <dbReference type="ARBA" id="ARBA00023159"/>
    </source>
</evidence>
<dbReference type="GO" id="GO:0016607">
    <property type="term" value="C:nuclear speck"/>
    <property type="evidence" value="ECO:0007669"/>
    <property type="project" value="UniProtKB-SubCell"/>
</dbReference>
<evidence type="ECO:0000256" key="9">
    <source>
        <dbReference type="ARBA" id="ARBA00022728"/>
    </source>
</evidence>
<evidence type="ECO:0000256" key="4">
    <source>
        <dbReference type="ARBA" id="ARBA00020056"/>
    </source>
</evidence>
<keyword evidence="8" id="KW-0507">mRNA processing</keyword>
<feature type="domain" description="Pinin/SDK" evidence="24">
    <location>
        <begin position="11"/>
        <end position="154"/>
    </location>
</feature>
<evidence type="ECO:0000256" key="21">
    <source>
        <dbReference type="SAM" id="Coils"/>
    </source>
</evidence>
<keyword evidence="15" id="KW-0238">DNA-binding</keyword>
<dbReference type="GO" id="GO:0006397">
    <property type="term" value="P:mRNA processing"/>
    <property type="evidence" value="ECO:0007669"/>
    <property type="project" value="UniProtKB-KW"/>
</dbReference>
<dbReference type="InterPro" id="IPR006786">
    <property type="entry name" value="Pinin_SDK_MemA"/>
</dbReference>
<keyword evidence="19" id="KW-0539">Nucleus</keyword>
<evidence type="ECO:0000256" key="19">
    <source>
        <dbReference type="ARBA" id="ARBA00023242"/>
    </source>
</evidence>
<evidence type="ECO:0000256" key="2">
    <source>
        <dbReference type="ARBA" id="ARBA00004568"/>
    </source>
</evidence>
<evidence type="ECO:0000256" key="7">
    <source>
        <dbReference type="ARBA" id="ARBA00022553"/>
    </source>
</evidence>
<dbReference type="PANTHER" id="PTHR12707">
    <property type="entry name" value="PINN"/>
    <property type="match status" value="1"/>
</dbReference>
<dbReference type="GO" id="GO:0071013">
    <property type="term" value="C:catalytic step 2 spliceosome"/>
    <property type="evidence" value="ECO:0007669"/>
    <property type="project" value="TreeGrafter"/>
</dbReference>
<keyword evidence="18" id="KW-0508">mRNA splicing</keyword>
<keyword evidence="17" id="KW-0804">Transcription</keyword>
<dbReference type="AlphaFoldDB" id="A0A7R9CYB6"/>
<accession>A0A7R9CYB6</accession>
<keyword evidence="16" id="KW-0010">Activator</keyword>
<dbReference type="GO" id="GO:0030057">
    <property type="term" value="C:desmosome"/>
    <property type="evidence" value="ECO:0007669"/>
    <property type="project" value="UniProtKB-SubCell"/>
</dbReference>
<comment type="subunit">
    <text evidence="20">Found in a mRNA splicing-dependent exon junction complex (EJC). Found in a complex with SR proteins. Found in a mRNP complex with RNPS1. Component of the PSAP complex consisting of RNPS1, SAP18 and PNN. Interacts with PNISR, CTBP1, CTBP2, KRT8, KRT18, KRT19, PS1D/PNO40, PPIG, RNPS1, SFRS4 and SRRM2. Identified in the spliceosome C complex.</text>
</comment>
<evidence type="ECO:0000256" key="6">
    <source>
        <dbReference type="ARBA" id="ARBA00022499"/>
    </source>
</evidence>
<evidence type="ECO:0000256" key="1">
    <source>
        <dbReference type="ARBA" id="ARBA00004324"/>
    </source>
</evidence>
<keyword evidence="9" id="KW-0747">Spliceosome</keyword>
<feature type="region of interest" description="Disordered" evidence="22">
    <location>
        <begin position="339"/>
        <end position="450"/>
    </location>
</feature>
<feature type="region of interest" description="Disordered" evidence="22">
    <location>
        <begin position="31"/>
        <end position="161"/>
    </location>
</feature>
<keyword evidence="6" id="KW-1017">Isopeptide bond</keyword>
<evidence type="ECO:0000259" key="24">
    <source>
        <dbReference type="Pfam" id="PF04697"/>
    </source>
</evidence>
<dbReference type="EMBL" id="OC319242">
    <property type="protein sequence ID" value="CAD7404722.1"/>
    <property type="molecule type" value="Genomic_DNA"/>
</dbReference>
<keyword evidence="5" id="KW-0488">Methylation</keyword>
<dbReference type="GO" id="GO:0008380">
    <property type="term" value="P:RNA splicing"/>
    <property type="evidence" value="ECO:0007669"/>
    <property type="project" value="UniProtKB-KW"/>
</dbReference>
<dbReference type="Pfam" id="PF04697">
    <property type="entry name" value="Pinin_SDK_N"/>
    <property type="match status" value="1"/>
</dbReference>
<dbReference type="PANTHER" id="PTHR12707:SF0">
    <property type="entry name" value="PININ"/>
    <property type="match status" value="1"/>
</dbReference>
<gene>
    <name evidence="25" type="ORF">TCEB3V08_LOCUS7634</name>
</gene>
<proteinExistence type="inferred from homology"/>
<evidence type="ECO:0000256" key="13">
    <source>
        <dbReference type="ARBA" id="ARBA00023015"/>
    </source>
</evidence>
<evidence type="ECO:0000256" key="3">
    <source>
        <dbReference type="ARBA" id="ARBA00010386"/>
    </source>
</evidence>
<evidence type="ECO:0000313" key="25">
    <source>
        <dbReference type="EMBL" id="CAD7404722.1"/>
    </source>
</evidence>
<name>A0A7R9CYB6_TIMCR</name>
<feature type="compositionally biased region" description="Basic and acidic residues" evidence="22">
    <location>
        <begin position="404"/>
        <end position="450"/>
    </location>
</feature>
<feature type="compositionally biased region" description="Polar residues" evidence="22">
    <location>
        <begin position="372"/>
        <end position="385"/>
    </location>
</feature>
<evidence type="ECO:0000256" key="5">
    <source>
        <dbReference type="ARBA" id="ARBA00022481"/>
    </source>
</evidence>
<keyword evidence="7" id="KW-0597">Phosphoprotein</keyword>
<evidence type="ECO:0000256" key="12">
    <source>
        <dbReference type="ARBA" id="ARBA00022990"/>
    </source>
</evidence>
<dbReference type="GO" id="GO:0003677">
    <property type="term" value="F:DNA binding"/>
    <property type="evidence" value="ECO:0007669"/>
    <property type="project" value="UniProtKB-KW"/>
</dbReference>
<keyword evidence="14 21" id="KW-0175">Coiled coil</keyword>
<reference evidence="25" key="1">
    <citation type="submission" date="2020-11" db="EMBL/GenBank/DDBJ databases">
        <authorList>
            <person name="Tran Van P."/>
        </authorList>
    </citation>
    <scope>NUCLEOTIDE SEQUENCE</scope>
</reference>
<organism evidence="25">
    <name type="scientific">Timema cristinae</name>
    <name type="common">Walking stick</name>
    <dbReference type="NCBI Taxonomy" id="61476"/>
    <lineage>
        <taxon>Eukaryota</taxon>
        <taxon>Metazoa</taxon>
        <taxon>Ecdysozoa</taxon>
        <taxon>Arthropoda</taxon>
        <taxon>Hexapoda</taxon>
        <taxon>Insecta</taxon>
        <taxon>Pterygota</taxon>
        <taxon>Neoptera</taxon>
        <taxon>Polyneoptera</taxon>
        <taxon>Phasmatodea</taxon>
        <taxon>Timematodea</taxon>
        <taxon>Timematoidea</taxon>
        <taxon>Timematidae</taxon>
        <taxon>Timema</taxon>
    </lineage>
</organism>
<dbReference type="InterPro" id="IPR039853">
    <property type="entry name" value="Pinin"/>
</dbReference>
<feature type="domain" description="Pinin/SDK/MemA protein" evidence="23">
    <location>
        <begin position="163"/>
        <end position="310"/>
    </location>
</feature>
<evidence type="ECO:0000256" key="11">
    <source>
        <dbReference type="ARBA" id="ARBA00022949"/>
    </source>
</evidence>
<feature type="compositionally biased region" description="Basic and acidic residues" evidence="22">
    <location>
        <begin position="56"/>
        <end position="68"/>
    </location>
</feature>
<evidence type="ECO:0000256" key="14">
    <source>
        <dbReference type="ARBA" id="ARBA00023054"/>
    </source>
</evidence>
<evidence type="ECO:0000256" key="15">
    <source>
        <dbReference type="ARBA" id="ARBA00023125"/>
    </source>
</evidence>
<feature type="coiled-coil region" evidence="21">
    <location>
        <begin position="181"/>
        <end position="237"/>
    </location>
</feature>
<keyword evidence="11" id="KW-0965">Cell junction</keyword>
<keyword evidence="12" id="KW-0007">Acetylation</keyword>
<sequence>MTTEIMKSFGALQAELEQAKNNLKGVDEHIKKLIGRDPSEGQQRPGLKRTLPPSEDFGRGRGSDDFGRGRGRGFTPLRGRRDPGGRPEEDGGAESSAKRKPGDLRTVFSRLSGPPKPRKDGESGDEDEELPNKPAISSRVIATPRELPSRQEVMAAQSKDELNKARNKRMFGALLGTLQKFRQEETRMKDKEEKRAIVEKKLEENAKREKEELKKERQELFQERKRKQAEIKKIEFKMLRIKEGLDCSPLQYLQLALKFHYTALPNLQQEEWESKHRHLLNFIQTRAKPHIFYLPKVQNLKTEERLVASQKVVAKMIEKKRQDLQIELEAIERRGRWRQGVGEMGGGEGREDTELPIEADSEGAVGDKENNRLQSVGSIVQSASVRSDEVSGSGKKAAVSRDQVGGRDRKVEVKKEGSEHKEKEVKVERKTGEGEKIKEKKGTSLAKHDT</sequence>
<evidence type="ECO:0000256" key="8">
    <source>
        <dbReference type="ARBA" id="ARBA00022664"/>
    </source>
</evidence>
<dbReference type="Pfam" id="PF04696">
    <property type="entry name" value="Pinin_SDK_memA"/>
    <property type="match status" value="1"/>
</dbReference>
<evidence type="ECO:0000256" key="20">
    <source>
        <dbReference type="ARBA" id="ARBA00025916"/>
    </source>
</evidence>
<comment type="similarity">
    <text evidence="3">Belongs to the pinin family.</text>
</comment>
<evidence type="ECO:0000256" key="10">
    <source>
        <dbReference type="ARBA" id="ARBA00022843"/>
    </source>
</evidence>
<keyword evidence="10" id="KW-0832">Ubl conjugation</keyword>
<protein>
    <recommendedName>
        <fullName evidence="4">Pinin</fullName>
    </recommendedName>
</protein>